<dbReference type="Proteomes" id="UP001295794">
    <property type="component" value="Unassembled WGS sequence"/>
</dbReference>
<protein>
    <submittedName>
        <fullName evidence="2">Uncharacterized protein</fullName>
    </submittedName>
</protein>
<gene>
    <name evidence="2" type="ORF">MYCIT1_LOCUS34889</name>
</gene>
<accession>A0AAD2K737</accession>
<proteinExistence type="predicted"/>
<dbReference type="AlphaFoldDB" id="A0AAD2K737"/>
<evidence type="ECO:0000313" key="2">
    <source>
        <dbReference type="EMBL" id="CAK5282819.1"/>
    </source>
</evidence>
<name>A0AAD2K737_9AGAR</name>
<evidence type="ECO:0000256" key="1">
    <source>
        <dbReference type="SAM" id="MobiDB-lite"/>
    </source>
</evidence>
<feature type="compositionally biased region" description="Polar residues" evidence="1">
    <location>
        <begin position="60"/>
        <end position="84"/>
    </location>
</feature>
<keyword evidence="3" id="KW-1185">Reference proteome</keyword>
<sequence length="147" mass="16395">STRESLRQLSISPSGHRRLLFCCPRRPHRRRSTVERTDMSRSRVATNCAGVARTGRSVAWRQQTRSPDSAETCRSVQSAPTSSYSHDDQMMDDGCPRYLDSLSAVSTSTSMAIPVPVTMSDGHHATWGSRIRCAPWDRMCTHLAVLC</sequence>
<dbReference type="EMBL" id="CAVNYO010000463">
    <property type="protein sequence ID" value="CAK5282819.1"/>
    <property type="molecule type" value="Genomic_DNA"/>
</dbReference>
<reference evidence="2" key="1">
    <citation type="submission" date="2023-11" db="EMBL/GenBank/DDBJ databases">
        <authorList>
            <person name="De Vega J J."/>
            <person name="De Vega J J."/>
        </authorList>
    </citation>
    <scope>NUCLEOTIDE SEQUENCE</scope>
</reference>
<evidence type="ECO:0000313" key="3">
    <source>
        <dbReference type="Proteomes" id="UP001295794"/>
    </source>
</evidence>
<comment type="caution">
    <text evidence="2">The sequence shown here is derived from an EMBL/GenBank/DDBJ whole genome shotgun (WGS) entry which is preliminary data.</text>
</comment>
<organism evidence="2 3">
    <name type="scientific">Mycena citricolor</name>
    <dbReference type="NCBI Taxonomy" id="2018698"/>
    <lineage>
        <taxon>Eukaryota</taxon>
        <taxon>Fungi</taxon>
        <taxon>Dikarya</taxon>
        <taxon>Basidiomycota</taxon>
        <taxon>Agaricomycotina</taxon>
        <taxon>Agaricomycetes</taxon>
        <taxon>Agaricomycetidae</taxon>
        <taxon>Agaricales</taxon>
        <taxon>Marasmiineae</taxon>
        <taxon>Mycenaceae</taxon>
        <taxon>Mycena</taxon>
    </lineage>
</organism>
<feature type="non-terminal residue" evidence="2">
    <location>
        <position position="1"/>
    </location>
</feature>
<feature type="region of interest" description="Disordered" evidence="1">
    <location>
        <begin position="56"/>
        <end position="87"/>
    </location>
</feature>